<organism evidence="1 2">
    <name type="scientific">Streblomastix strix</name>
    <dbReference type="NCBI Taxonomy" id="222440"/>
    <lineage>
        <taxon>Eukaryota</taxon>
        <taxon>Metamonada</taxon>
        <taxon>Preaxostyla</taxon>
        <taxon>Oxymonadida</taxon>
        <taxon>Streblomastigidae</taxon>
        <taxon>Streblomastix</taxon>
    </lineage>
</organism>
<dbReference type="Proteomes" id="UP000324800">
    <property type="component" value="Unassembled WGS sequence"/>
</dbReference>
<comment type="caution">
    <text evidence="1">The sequence shown here is derived from an EMBL/GenBank/DDBJ whole genome shotgun (WGS) entry which is preliminary data.</text>
</comment>
<evidence type="ECO:0000313" key="1">
    <source>
        <dbReference type="EMBL" id="KAA6375169.1"/>
    </source>
</evidence>
<accession>A0A5J4UXE2</accession>
<reference evidence="1 2" key="1">
    <citation type="submission" date="2019-03" db="EMBL/GenBank/DDBJ databases">
        <title>Single cell metagenomics reveals metabolic interactions within the superorganism composed of flagellate Streblomastix strix and complex community of Bacteroidetes bacteria on its surface.</title>
        <authorList>
            <person name="Treitli S.C."/>
            <person name="Kolisko M."/>
            <person name="Husnik F."/>
            <person name="Keeling P."/>
            <person name="Hampl V."/>
        </authorList>
    </citation>
    <scope>NUCLEOTIDE SEQUENCE [LARGE SCALE GENOMIC DNA]</scope>
    <source>
        <strain evidence="1">ST1C</strain>
    </source>
</reference>
<name>A0A5J4UXE2_9EUKA</name>
<protein>
    <submittedName>
        <fullName evidence="1">Uncharacterized protein</fullName>
    </submittedName>
</protein>
<dbReference type="InterPro" id="IPR044925">
    <property type="entry name" value="His-Me_finger_sf"/>
</dbReference>
<proteinExistence type="predicted"/>
<dbReference type="SUPFAM" id="SSF54060">
    <property type="entry name" value="His-Me finger endonucleases"/>
    <property type="match status" value="1"/>
</dbReference>
<sequence>MENNNQQQFGQLDVEPGFEITTTQPWRIRRIADGFMPTISQAPNGYMITTLNGHTHNIHRLVALQFIPNDDPEHKTQCDHVSRIKTDNSLINLRWVTVSQNNLNREQHRSNIEYVYVDDIDDESIVVNEYGNYQFENLYFHDDVFYLFNGLKFKQLHINQAKSGYYFVKIKDINSMRHQISYTKFKKFVDLI</sequence>
<gene>
    <name evidence="1" type="ORF">EZS28_029304</name>
</gene>
<dbReference type="Gene3D" id="3.90.75.20">
    <property type="match status" value="1"/>
</dbReference>
<dbReference type="EMBL" id="SNRW01011425">
    <property type="protein sequence ID" value="KAA6375169.1"/>
    <property type="molecule type" value="Genomic_DNA"/>
</dbReference>
<evidence type="ECO:0000313" key="2">
    <source>
        <dbReference type="Proteomes" id="UP000324800"/>
    </source>
</evidence>
<dbReference type="AlphaFoldDB" id="A0A5J4UXE2"/>